<evidence type="ECO:0000259" key="2">
    <source>
        <dbReference type="PROSITE" id="PS50020"/>
    </source>
</evidence>
<feature type="domain" description="WW" evidence="2">
    <location>
        <begin position="13"/>
        <end position="46"/>
    </location>
</feature>
<organism evidence="3 4">
    <name type="scientific">Hyaloscypha bicolor E</name>
    <dbReference type="NCBI Taxonomy" id="1095630"/>
    <lineage>
        <taxon>Eukaryota</taxon>
        <taxon>Fungi</taxon>
        <taxon>Dikarya</taxon>
        <taxon>Ascomycota</taxon>
        <taxon>Pezizomycotina</taxon>
        <taxon>Leotiomycetes</taxon>
        <taxon>Helotiales</taxon>
        <taxon>Hyaloscyphaceae</taxon>
        <taxon>Hyaloscypha</taxon>
        <taxon>Hyaloscypha bicolor</taxon>
    </lineage>
</organism>
<dbReference type="GeneID" id="36595133"/>
<dbReference type="PROSITE" id="PS50020">
    <property type="entry name" value="WW_DOMAIN_2"/>
    <property type="match status" value="1"/>
</dbReference>
<dbReference type="EMBL" id="KZ613847">
    <property type="protein sequence ID" value="PMD56833.1"/>
    <property type="molecule type" value="Genomic_DNA"/>
</dbReference>
<dbReference type="STRING" id="1095630.A0A2J6T1L9"/>
<dbReference type="InParanoid" id="A0A2J6T1L9"/>
<feature type="region of interest" description="Disordered" evidence="1">
    <location>
        <begin position="38"/>
        <end position="90"/>
    </location>
</feature>
<dbReference type="PROSITE" id="PS01159">
    <property type="entry name" value="WW_DOMAIN_1"/>
    <property type="match status" value="1"/>
</dbReference>
<dbReference type="Proteomes" id="UP000235371">
    <property type="component" value="Unassembled WGS sequence"/>
</dbReference>
<dbReference type="InterPro" id="IPR001202">
    <property type="entry name" value="WW_dom"/>
</dbReference>
<gene>
    <name evidence="3" type="ORF">K444DRAFT_665318</name>
</gene>
<proteinExistence type="predicted"/>
<dbReference type="AlphaFoldDB" id="A0A2J6T1L9"/>
<reference evidence="3 4" key="1">
    <citation type="submission" date="2016-04" db="EMBL/GenBank/DDBJ databases">
        <title>A degradative enzymes factory behind the ericoid mycorrhizal symbiosis.</title>
        <authorList>
            <consortium name="DOE Joint Genome Institute"/>
            <person name="Martino E."/>
            <person name="Morin E."/>
            <person name="Grelet G."/>
            <person name="Kuo A."/>
            <person name="Kohler A."/>
            <person name="Daghino S."/>
            <person name="Barry K."/>
            <person name="Choi C."/>
            <person name="Cichocki N."/>
            <person name="Clum A."/>
            <person name="Copeland A."/>
            <person name="Hainaut M."/>
            <person name="Haridas S."/>
            <person name="Labutti K."/>
            <person name="Lindquist E."/>
            <person name="Lipzen A."/>
            <person name="Khouja H.-R."/>
            <person name="Murat C."/>
            <person name="Ohm R."/>
            <person name="Olson A."/>
            <person name="Spatafora J."/>
            <person name="Veneault-Fourrey C."/>
            <person name="Henrissat B."/>
            <person name="Grigoriev I."/>
            <person name="Martin F."/>
            <person name="Perotto S."/>
        </authorList>
    </citation>
    <scope>NUCLEOTIDE SEQUENCE [LARGE SCALE GENOMIC DNA]</scope>
    <source>
        <strain evidence="3 4">E</strain>
    </source>
</reference>
<keyword evidence="4" id="KW-1185">Reference proteome</keyword>
<evidence type="ECO:0000313" key="4">
    <source>
        <dbReference type="Proteomes" id="UP000235371"/>
    </source>
</evidence>
<dbReference type="OrthoDB" id="2444812at2759"/>
<accession>A0A2J6T1L9</accession>
<evidence type="ECO:0000313" key="3">
    <source>
        <dbReference type="EMBL" id="PMD56833.1"/>
    </source>
</evidence>
<name>A0A2J6T1L9_9HELO</name>
<protein>
    <recommendedName>
        <fullName evidence="2">WW domain-containing protein</fullName>
    </recommendedName>
</protein>
<feature type="compositionally biased region" description="Pro residues" evidence="1">
    <location>
        <begin position="62"/>
        <end position="72"/>
    </location>
</feature>
<dbReference type="RefSeq" id="XP_024733737.1">
    <property type="nucleotide sequence ID" value="XM_024887057.1"/>
</dbReference>
<evidence type="ECO:0000256" key="1">
    <source>
        <dbReference type="SAM" id="MobiDB-lite"/>
    </source>
</evidence>
<sequence>MEAPPPVAPIAAPPVPEGWKAEWSAQYNTWFYLNPAGGSQWEYPGPPQQQQPIYAPPNAALPTPPLQSPPLEQPQYPIGQEMPPPSDGDRGLGKGLLMGAGGLLAGAFVAHKIEEHKHHNHFWSGGVKLPLAPAGAGGLLGAMGSHLPFGNNSAAPPAPQPQPQPQVALPQHHGFGSYMPAAFGGGGGEPRLNIHCAAYCDQDVTNAVRSMVKPGQVFEVDTNKLVDTFGDPWSGNRKQFSILYSYGERPWELAASSERNGLFQLLPHQPLDRKRMEFVQDPNQSRVIALVWGMENGLEGGKGKLEKLREIETSGEFDATNAWMGFDGMCGPAKTAVVYYRAQNGGVAIACARENGTCRLPWNPLARWT</sequence>
<feature type="compositionally biased region" description="Low complexity" evidence="1">
    <location>
        <begin position="50"/>
        <end position="61"/>
    </location>
</feature>